<dbReference type="InterPro" id="IPR000719">
    <property type="entry name" value="Prot_kinase_dom"/>
</dbReference>
<dbReference type="EMBL" id="PQFF01000474">
    <property type="protein sequence ID" value="RHZ48172.1"/>
    <property type="molecule type" value="Genomic_DNA"/>
</dbReference>
<dbReference type="Proteomes" id="UP000266861">
    <property type="component" value="Unassembled WGS sequence"/>
</dbReference>
<feature type="compositionally biased region" description="Polar residues" evidence="1">
    <location>
        <begin position="429"/>
        <end position="468"/>
    </location>
</feature>
<dbReference type="SUPFAM" id="SSF56112">
    <property type="entry name" value="Protein kinase-like (PK-like)"/>
    <property type="match status" value="1"/>
</dbReference>
<evidence type="ECO:0000313" key="4">
    <source>
        <dbReference type="Proteomes" id="UP000266861"/>
    </source>
</evidence>
<keyword evidence="4" id="KW-1185">Reference proteome</keyword>
<dbReference type="InterPro" id="IPR011009">
    <property type="entry name" value="Kinase-like_dom_sf"/>
</dbReference>
<dbReference type="Pfam" id="PF07714">
    <property type="entry name" value="PK_Tyr_Ser-Thr"/>
    <property type="match status" value="2"/>
</dbReference>
<dbReference type="OrthoDB" id="4062651at2759"/>
<accession>A0A397GAX9</accession>
<dbReference type="InterPro" id="IPR053215">
    <property type="entry name" value="TKL_Ser/Thr_kinase"/>
</dbReference>
<feature type="domain" description="Protein kinase" evidence="2">
    <location>
        <begin position="20"/>
        <end position="283"/>
    </location>
</feature>
<dbReference type="AlphaFoldDB" id="A0A397GAX9"/>
<dbReference type="STRING" id="1348612.A0A397GAX9"/>
<evidence type="ECO:0000259" key="2">
    <source>
        <dbReference type="PROSITE" id="PS50011"/>
    </source>
</evidence>
<gene>
    <name evidence="3" type="ORF">Glove_557g60</name>
</gene>
<sequence length="611" mass="69728">MQLKANEYTEIIEWIPFDRFENVKYLANGGFGKVYKAKWLDGCIRLYNHQEKRWIRLRQNNVCLKSFNTSTNKSAFLQEIKNQLEFRDKSAIQIYGITKNPSKNEYMMVMKYASEGSLRNMLNDRFNGLTSKDKFGILYYIALKLSLIHGAGLMHKNFHPVSENDHEKIYGIIPYLAPEILKGGEYTQASDIYAFGMVMLEVFTSYPPFYNIPHDENLESEICNGFKPEIKCEIPQLLKDIMEKCWDIEPCNRPTVKGLEIQLERCYESEKQIVVNKANEKFIQYNPKEKHPQAIYISRYLKHDSAVFGDILNSFQFLESDDNINKFSSEDIYQTDFFSVKATIMFGATATTNLEKLLLEQKDAIDNILKSQPVYAVGPNFQQGYSIPCIVCYVSKPLKTQVLENLSALFDHEFEIEEQVVEHMEDTSVWNDNQNDPSNKSNRINNDLSNNDVEMRDSSCNSNGNGDETVNGRNGNGDGNDDEIGNGGENNNGNADGDGDGDGDRDGVGGGSGSGKEEVKENVDELMEVSFEASIIYKNYEKEFQSFNFDAKLWANVSRDYKFSPPVNTLEFKINLFSCEVGKMLSEKCQKLHNFIGYYLDSVEIGVTPHI</sequence>
<dbReference type="InterPro" id="IPR001245">
    <property type="entry name" value="Ser-Thr/Tyr_kinase_cat_dom"/>
</dbReference>
<evidence type="ECO:0000313" key="3">
    <source>
        <dbReference type="EMBL" id="RHZ48172.1"/>
    </source>
</evidence>
<dbReference type="GO" id="GO:0004672">
    <property type="term" value="F:protein kinase activity"/>
    <property type="evidence" value="ECO:0007669"/>
    <property type="project" value="InterPro"/>
</dbReference>
<evidence type="ECO:0000256" key="1">
    <source>
        <dbReference type="SAM" id="MobiDB-lite"/>
    </source>
</evidence>
<feature type="region of interest" description="Disordered" evidence="1">
    <location>
        <begin position="429"/>
        <end position="521"/>
    </location>
</feature>
<dbReference type="PROSITE" id="PS50011">
    <property type="entry name" value="PROTEIN_KINASE_DOM"/>
    <property type="match status" value="1"/>
</dbReference>
<protein>
    <recommendedName>
        <fullName evidence="2">Protein kinase domain-containing protein</fullName>
    </recommendedName>
</protein>
<name>A0A397GAX9_9GLOM</name>
<dbReference type="PANTHER" id="PTHR45756">
    <property type="entry name" value="PALMITOYLTRANSFERASE"/>
    <property type="match status" value="1"/>
</dbReference>
<comment type="caution">
    <text evidence="3">The sequence shown here is derived from an EMBL/GenBank/DDBJ whole genome shotgun (WGS) entry which is preliminary data.</text>
</comment>
<proteinExistence type="predicted"/>
<dbReference type="Gene3D" id="1.10.510.10">
    <property type="entry name" value="Transferase(Phosphotransferase) domain 1"/>
    <property type="match status" value="2"/>
</dbReference>
<reference evidence="3 4" key="1">
    <citation type="submission" date="2018-08" db="EMBL/GenBank/DDBJ databases">
        <title>Genome and evolution of the arbuscular mycorrhizal fungus Diversispora epigaea (formerly Glomus versiforme) and its bacterial endosymbionts.</title>
        <authorList>
            <person name="Sun X."/>
            <person name="Fei Z."/>
            <person name="Harrison M."/>
        </authorList>
    </citation>
    <scope>NUCLEOTIDE SEQUENCE [LARGE SCALE GENOMIC DNA]</scope>
    <source>
        <strain evidence="3 4">IT104</strain>
    </source>
</reference>
<organism evidence="3 4">
    <name type="scientific">Diversispora epigaea</name>
    <dbReference type="NCBI Taxonomy" id="1348612"/>
    <lineage>
        <taxon>Eukaryota</taxon>
        <taxon>Fungi</taxon>
        <taxon>Fungi incertae sedis</taxon>
        <taxon>Mucoromycota</taxon>
        <taxon>Glomeromycotina</taxon>
        <taxon>Glomeromycetes</taxon>
        <taxon>Diversisporales</taxon>
        <taxon>Diversisporaceae</taxon>
        <taxon>Diversispora</taxon>
    </lineage>
</organism>
<dbReference type="PANTHER" id="PTHR45756:SF1">
    <property type="entry name" value="PROTEIN KINASE DOMAIN CONTAINING PROTEIN"/>
    <property type="match status" value="1"/>
</dbReference>
<dbReference type="GO" id="GO:0005524">
    <property type="term" value="F:ATP binding"/>
    <property type="evidence" value="ECO:0007669"/>
    <property type="project" value="InterPro"/>
</dbReference>